<organism evidence="2 3">
    <name type="scientific">Ganoderma sinense ZZ0214-1</name>
    <dbReference type="NCBI Taxonomy" id="1077348"/>
    <lineage>
        <taxon>Eukaryota</taxon>
        <taxon>Fungi</taxon>
        <taxon>Dikarya</taxon>
        <taxon>Basidiomycota</taxon>
        <taxon>Agaricomycotina</taxon>
        <taxon>Agaricomycetes</taxon>
        <taxon>Polyporales</taxon>
        <taxon>Polyporaceae</taxon>
        <taxon>Ganoderma</taxon>
    </lineage>
</organism>
<evidence type="ECO:0000256" key="1">
    <source>
        <dbReference type="SAM" id="MobiDB-lite"/>
    </source>
</evidence>
<comment type="caution">
    <text evidence="2">The sequence shown here is derived from an EMBL/GenBank/DDBJ whole genome shotgun (WGS) entry which is preliminary data.</text>
</comment>
<dbReference type="AlphaFoldDB" id="A0A2G8RMB0"/>
<dbReference type="EMBL" id="AYKW01000069">
    <property type="protein sequence ID" value="PIL22649.1"/>
    <property type="molecule type" value="Genomic_DNA"/>
</dbReference>
<gene>
    <name evidence="2" type="ORF">GSI_15341</name>
</gene>
<proteinExistence type="predicted"/>
<reference evidence="2 3" key="1">
    <citation type="journal article" date="2015" name="Sci. Rep.">
        <title>Chromosome-level genome map provides insights into diverse defense mechanisms in the medicinal fungus Ganoderma sinense.</title>
        <authorList>
            <person name="Zhu Y."/>
            <person name="Xu J."/>
            <person name="Sun C."/>
            <person name="Zhou S."/>
            <person name="Xu H."/>
            <person name="Nelson D.R."/>
            <person name="Qian J."/>
            <person name="Song J."/>
            <person name="Luo H."/>
            <person name="Xiang L."/>
            <person name="Li Y."/>
            <person name="Xu Z."/>
            <person name="Ji A."/>
            <person name="Wang L."/>
            <person name="Lu S."/>
            <person name="Hayward A."/>
            <person name="Sun W."/>
            <person name="Li X."/>
            <person name="Schwartz D.C."/>
            <person name="Wang Y."/>
            <person name="Chen S."/>
        </authorList>
    </citation>
    <scope>NUCLEOTIDE SEQUENCE [LARGE SCALE GENOMIC DNA]</scope>
    <source>
        <strain evidence="2 3">ZZ0214-1</strain>
    </source>
</reference>
<accession>A0A2G8RMB0</accession>
<keyword evidence="3" id="KW-1185">Reference proteome</keyword>
<evidence type="ECO:0000313" key="3">
    <source>
        <dbReference type="Proteomes" id="UP000230002"/>
    </source>
</evidence>
<protein>
    <submittedName>
        <fullName evidence="2">Uncharacterized protein</fullName>
    </submittedName>
</protein>
<feature type="compositionally biased region" description="Low complexity" evidence="1">
    <location>
        <begin position="70"/>
        <end position="85"/>
    </location>
</feature>
<sequence>MSENSWIVRCTVVHAIASRQHASMRAATSLSSSNASPSRTRRAASRSWSASCRSSQQLSNVCRSGNRFESCPASATSAPSSAAPTRENPMERCSSAHARAPTNGGRKRPGWRSGKLRSVSNSTPRLRSSRHWCASSSRPSNVAHGR</sequence>
<dbReference type="Proteomes" id="UP000230002">
    <property type="component" value="Unassembled WGS sequence"/>
</dbReference>
<feature type="compositionally biased region" description="Low complexity" evidence="1">
    <location>
        <begin position="45"/>
        <end position="55"/>
    </location>
</feature>
<evidence type="ECO:0000313" key="2">
    <source>
        <dbReference type="EMBL" id="PIL22649.1"/>
    </source>
</evidence>
<feature type="region of interest" description="Disordered" evidence="1">
    <location>
        <begin position="19"/>
        <end position="146"/>
    </location>
</feature>
<feature type="compositionally biased region" description="Low complexity" evidence="1">
    <location>
        <begin position="25"/>
        <end position="38"/>
    </location>
</feature>
<name>A0A2G8RMB0_9APHY</name>